<keyword evidence="7" id="KW-1185">Reference proteome</keyword>
<evidence type="ECO:0000256" key="1">
    <source>
        <dbReference type="ARBA" id="ARBA00005189"/>
    </source>
</evidence>
<keyword evidence="3 6" id="KW-0012">Acyltransferase</keyword>
<reference evidence="6 7" key="1">
    <citation type="submission" date="2016-01" db="EMBL/GenBank/DDBJ databases">
        <title>Complete genome and mega plasmid sequence of Sphingomonas panacis DCY99 elicits systemic resistance in rice to Xanthomonas oryzae.</title>
        <authorList>
            <person name="Kim Y.J."/>
            <person name="Yang D.C."/>
            <person name="Sing P."/>
        </authorList>
    </citation>
    <scope>NUCLEOTIDE SEQUENCE [LARGE SCALE GENOMIC DNA]</scope>
    <source>
        <strain evidence="6 7">DCY99</strain>
    </source>
</reference>
<dbReference type="KEGG" id="span:AWL63_05735"/>
<dbReference type="InterPro" id="IPR002123">
    <property type="entry name" value="Plipid/glycerol_acylTrfase"/>
</dbReference>
<feature type="domain" description="Phospholipid/glycerol acyltransferase" evidence="5">
    <location>
        <begin position="70"/>
        <end position="184"/>
    </location>
</feature>
<dbReference type="GO" id="GO:0003841">
    <property type="term" value="F:1-acylglycerol-3-phosphate O-acyltransferase activity"/>
    <property type="evidence" value="ECO:0007669"/>
    <property type="project" value="TreeGrafter"/>
</dbReference>
<dbReference type="OrthoDB" id="5290997at2"/>
<evidence type="ECO:0000313" key="7">
    <source>
        <dbReference type="Proteomes" id="UP000094256"/>
    </source>
</evidence>
<sequence length="229" mass="24794">MIGLRNLAFAIVFYGGSVPFVLMSPVAALFGQGALLGFARGWIGFHRWAARALLGIETRVEGDPHLATPALYAAKHQSMYETLELSRILNRPAIVMKQELADIPVWGWAARRYGVIVVDREASAGALRRMLREAKVALDAGRSIVIFPEGTRVAPGEQPPLKAGFAGLYQMLKLPVVPVALDSGVVWPRHGPKRPGVVTIRFGEAIPPGLPRKEAEALVHAAINALERA</sequence>
<dbReference type="AlphaFoldDB" id="A0A1B3Z7Y4"/>
<evidence type="ECO:0000313" key="6">
    <source>
        <dbReference type="EMBL" id="AOH83544.1"/>
    </source>
</evidence>
<dbReference type="PANTHER" id="PTHR10434">
    <property type="entry name" value="1-ACYL-SN-GLYCEROL-3-PHOSPHATE ACYLTRANSFERASE"/>
    <property type="match status" value="1"/>
</dbReference>
<dbReference type="GO" id="GO:0006654">
    <property type="term" value="P:phosphatidic acid biosynthetic process"/>
    <property type="evidence" value="ECO:0007669"/>
    <property type="project" value="TreeGrafter"/>
</dbReference>
<dbReference type="SMART" id="SM00563">
    <property type="entry name" value="PlsC"/>
    <property type="match status" value="1"/>
</dbReference>
<accession>A0A1B3Z7Y4</accession>
<dbReference type="RefSeq" id="WP_069204118.1">
    <property type="nucleotide sequence ID" value="NZ_CP014168.1"/>
</dbReference>
<dbReference type="SUPFAM" id="SSF69593">
    <property type="entry name" value="Glycerol-3-phosphate (1)-acyltransferase"/>
    <property type="match status" value="1"/>
</dbReference>
<gene>
    <name evidence="6" type="ORF">AWL63_05735</name>
</gene>
<proteinExistence type="predicted"/>
<keyword evidence="4" id="KW-0812">Transmembrane</keyword>
<keyword evidence="4" id="KW-0472">Membrane</keyword>
<dbReference type="STRING" id="1560345.AWL63_05735"/>
<evidence type="ECO:0000256" key="2">
    <source>
        <dbReference type="ARBA" id="ARBA00022679"/>
    </source>
</evidence>
<name>A0A1B3Z7Y4_9SPHN</name>
<feature type="transmembrane region" description="Helical" evidence="4">
    <location>
        <begin position="7"/>
        <end position="30"/>
    </location>
</feature>
<dbReference type="EMBL" id="CP014168">
    <property type="protein sequence ID" value="AOH83544.1"/>
    <property type="molecule type" value="Genomic_DNA"/>
</dbReference>
<dbReference type="Pfam" id="PF01553">
    <property type="entry name" value="Acyltransferase"/>
    <property type="match status" value="1"/>
</dbReference>
<keyword evidence="4" id="KW-1133">Transmembrane helix</keyword>
<organism evidence="6 7">
    <name type="scientific">Sphingomonas panacis</name>
    <dbReference type="NCBI Taxonomy" id="1560345"/>
    <lineage>
        <taxon>Bacteria</taxon>
        <taxon>Pseudomonadati</taxon>
        <taxon>Pseudomonadota</taxon>
        <taxon>Alphaproteobacteria</taxon>
        <taxon>Sphingomonadales</taxon>
        <taxon>Sphingomonadaceae</taxon>
        <taxon>Sphingomonas</taxon>
    </lineage>
</organism>
<dbReference type="PANTHER" id="PTHR10434:SF40">
    <property type="entry name" value="1-ACYL-SN-GLYCEROL-3-PHOSPHATE ACYLTRANSFERASE"/>
    <property type="match status" value="1"/>
</dbReference>
<keyword evidence="2 6" id="KW-0808">Transferase</keyword>
<comment type="pathway">
    <text evidence="1">Lipid metabolism.</text>
</comment>
<evidence type="ECO:0000256" key="3">
    <source>
        <dbReference type="ARBA" id="ARBA00023315"/>
    </source>
</evidence>
<evidence type="ECO:0000256" key="4">
    <source>
        <dbReference type="SAM" id="Phobius"/>
    </source>
</evidence>
<evidence type="ECO:0000259" key="5">
    <source>
        <dbReference type="SMART" id="SM00563"/>
    </source>
</evidence>
<dbReference type="Proteomes" id="UP000094256">
    <property type="component" value="Chromosome"/>
</dbReference>
<dbReference type="CDD" id="cd07989">
    <property type="entry name" value="LPLAT_AGPAT-like"/>
    <property type="match status" value="1"/>
</dbReference>
<protein>
    <submittedName>
        <fullName evidence="6">Glycerol acyltransferase</fullName>
    </submittedName>
</protein>